<comment type="caution">
    <text evidence="4">The sequence shown here is derived from an EMBL/GenBank/DDBJ whole genome shotgun (WGS) entry which is preliminary data.</text>
</comment>
<evidence type="ECO:0000313" key="4">
    <source>
        <dbReference type="EMBL" id="EMG36396.1"/>
    </source>
</evidence>
<keyword evidence="1" id="KW-0597">Phosphoprotein</keyword>
<reference evidence="4 5" key="1">
    <citation type="journal article" date="2013" name="Genome Announc.">
        <title>Draft Genome Sequence for Desulfovibrio africanus Strain PCS.</title>
        <authorList>
            <person name="Brown S.D."/>
            <person name="Utturkar S.M."/>
            <person name="Arkin A.P."/>
            <person name="Deutschbauer A.M."/>
            <person name="Elias D.A."/>
            <person name="Hazen T.C."/>
            <person name="Chakraborty R."/>
        </authorList>
    </citation>
    <scope>NUCLEOTIDE SEQUENCE [LARGE SCALE GENOMIC DNA]</scope>
    <source>
        <strain evidence="4 5">PCS</strain>
    </source>
</reference>
<dbReference type="Proteomes" id="UP000011922">
    <property type="component" value="Unassembled WGS sequence"/>
</dbReference>
<dbReference type="InterPro" id="IPR001789">
    <property type="entry name" value="Sig_transdc_resp-reg_receiver"/>
</dbReference>
<dbReference type="GO" id="GO:0000160">
    <property type="term" value="P:phosphorelay signal transduction system"/>
    <property type="evidence" value="ECO:0007669"/>
    <property type="project" value="InterPro"/>
</dbReference>
<dbReference type="AlphaFoldDB" id="M5Q048"/>
<dbReference type="InterPro" id="IPR011006">
    <property type="entry name" value="CheY-like_superfamily"/>
</dbReference>
<accession>M5Q048</accession>
<proteinExistence type="predicted"/>
<evidence type="ECO:0000259" key="3">
    <source>
        <dbReference type="PROSITE" id="PS50110"/>
    </source>
</evidence>
<name>M5Q048_DESAF</name>
<evidence type="ECO:0000313" key="5">
    <source>
        <dbReference type="Proteomes" id="UP000011922"/>
    </source>
</evidence>
<comment type="caution">
    <text evidence="2">Lacks conserved residue(s) required for the propagation of feature annotation.</text>
</comment>
<dbReference type="SUPFAM" id="SSF52172">
    <property type="entry name" value="CheY-like"/>
    <property type="match status" value="1"/>
</dbReference>
<dbReference type="PROSITE" id="PS50110">
    <property type="entry name" value="RESPONSE_REGULATORY"/>
    <property type="match status" value="1"/>
</dbReference>
<dbReference type="Pfam" id="PF00072">
    <property type="entry name" value="Response_reg"/>
    <property type="match status" value="1"/>
</dbReference>
<dbReference type="CDD" id="cd17546">
    <property type="entry name" value="REC_hyHK_CKI1_RcsC-like"/>
    <property type="match status" value="1"/>
</dbReference>
<protein>
    <submittedName>
        <fullName evidence="4">CheY-like receiver domain-containing protein</fullName>
    </submittedName>
</protein>
<gene>
    <name evidence="4" type="ORF">PCS_02899</name>
</gene>
<dbReference type="PATRIC" id="fig|1262666.3.peg.2937"/>
<dbReference type="EMBL" id="AOSV01000030">
    <property type="protein sequence ID" value="EMG36396.1"/>
    <property type="molecule type" value="Genomic_DNA"/>
</dbReference>
<dbReference type="PANTHER" id="PTHR45339:SF3">
    <property type="entry name" value="HISTIDINE KINASE"/>
    <property type="match status" value="1"/>
</dbReference>
<dbReference type="Gene3D" id="3.40.50.2300">
    <property type="match status" value="1"/>
</dbReference>
<feature type="domain" description="Response regulatory" evidence="3">
    <location>
        <begin position="1"/>
        <end position="63"/>
    </location>
</feature>
<evidence type="ECO:0000256" key="1">
    <source>
        <dbReference type="ARBA" id="ARBA00022553"/>
    </source>
</evidence>
<evidence type="ECO:0000256" key="2">
    <source>
        <dbReference type="PROSITE-ProRule" id="PRU00169"/>
    </source>
</evidence>
<sequence length="69" mass="7777">MDGVEATRCIRAGRAGDPSIPIVALTAYVLKGDRDRFLEAGMDDYLSKPISLEELDKVLRRMHDRSRDN</sequence>
<dbReference type="PANTHER" id="PTHR45339">
    <property type="entry name" value="HYBRID SIGNAL TRANSDUCTION HISTIDINE KINASE J"/>
    <property type="match status" value="1"/>
</dbReference>
<organism evidence="4 5">
    <name type="scientific">Desulfocurvibacter africanus PCS</name>
    <dbReference type="NCBI Taxonomy" id="1262666"/>
    <lineage>
        <taxon>Bacteria</taxon>
        <taxon>Pseudomonadati</taxon>
        <taxon>Thermodesulfobacteriota</taxon>
        <taxon>Desulfovibrionia</taxon>
        <taxon>Desulfovibrionales</taxon>
        <taxon>Desulfovibrionaceae</taxon>
        <taxon>Desulfocurvibacter</taxon>
    </lineage>
</organism>